<evidence type="ECO:0000256" key="1">
    <source>
        <dbReference type="ARBA" id="ARBA00022884"/>
    </source>
</evidence>
<dbReference type="Ensembl" id="ENSPSNT00000018975.1">
    <property type="protein sequence ID" value="ENSPSNP00000016829.1"/>
    <property type="gene ID" value="ENSPSNG00000012382.1"/>
</dbReference>
<evidence type="ECO:0000259" key="3">
    <source>
        <dbReference type="PROSITE" id="PS50102"/>
    </source>
</evidence>
<organism evidence="4 5">
    <name type="scientific">Phocoena sinus</name>
    <name type="common">Vaquita</name>
    <dbReference type="NCBI Taxonomy" id="42100"/>
    <lineage>
        <taxon>Eukaryota</taxon>
        <taxon>Metazoa</taxon>
        <taxon>Chordata</taxon>
        <taxon>Craniata</taxon>
        <taxon>Vertebrata</taxon>
        <taxon>Euteleostomi</taxon>
        <taxon>Mammalia</taxon>
        <taxon>Eutheria</taxon>
        <taxon>Laurasiatheria</taxon>
        <taxon>Artiodactyla</taxon>
        <taxon>Whippomorpha</taxon>
        <taxon>Cetacea</taxon>
        <taxon>Odontoceti</taxon>
        <taxon>Phocoenidae</taxon>
        <taxon>Phocoena</taxon>
    </lineage>
</organism>
<reference evidence="4" key="3">
    <citation type="submission" date="2025-09" db="UniProtKB">
        <authorList>
            <consortium name="Ensembl"/>
        </authorList>
    </citation>
    <scope>IDENTIFICATION</scope>
</reference>
<name>A0A8C9C7E7_PHOSS</name>
<accession>A0A8C9C7E7</accession>
<dbReference type="AlphaFoldDB" id="A0A8C9C7E7"/>
<dbReference type="Pfam" id="PF00076">
    <property type="entry name" value="RRM_1"/>
    <property type="match status" value="1"/>
</dbReference>
<dbReference type="Gene3D" id="3.30.70.330">
    <property type="match status" value="1"/>
</dbReference>
<reference evidence="4" key="2">
    <citation type="submission" date="2025-08" db="UniProtKB">
        <authorList>
            <consortium name="Ensembl"/>
        </authorList>
    </citation>
    <scope>IDENTIFICATION</scope>
</reference>
<dbReference type="InterPro" id="IPR035979">
    <property type="entry name" value="RBD_domain_sf"/>
</dbReference>
<dbReference type="GO" id="GO:0003723">
    <property type="term" value="F:RNA binding"/>
    <property type="evidence" value="ECO:0007669"/>
    <property type="project" value="UniProtKB-UniRule"/>
</dbReference>
<keyword evidence="1 2" id="KW-0694">RNA-binding</keyword>
<dbReference type="PROSITE" id="PS50102">
    <property type="entry name" value="RRM"/>
    <property type="match status" value="1"/>
</dbReference>
<dbReference type="InterPro" id="IPR012677">
    <property type="entry name" value="Nucleotide-bd_a/b_plait_sf"/>
</dbReference>
<dbReference type="InterPro" id="IPR000504">
    <property type="entry name" value="RRM_dom"/>
</dbReference>
<feature type="domain" description="RRM" evidence="3">
    <location>
        <begin position="43"/>
        <end position="89"/>
    </location>
</feature>
<keyword evidence="5" id="KW-1185">Reference proteome</keyword>
<evidence type="ECO:0000313" key="4">
    <source>
        <dbReference type="Ensembl" id="ENSPSNP00000016829.1"/>
    </source>
</evidence>
<sequence>MIKGLILQKDTTILNAYAPYNRTSRYMKQKLKRETDKSTTIELADDTRSEDLRHEFGRYGPIVDVYVPLDSYTRHPRGFAYVQFEDVRDLLKEGDQEVLPLITTIEDLIVLETVD</sequence>
<dbReference type="Proteomes" id="UP000694554">
    <property type="component" value="Chromosome 14"/>
</dbReference>
<protein>
    <recommendedName>
        <fullName evidence="3">RRM domain-containing protein</fullName>
    </recommendedName>
</protein>
<dbReference type="InterPro" id="IPR050441">
    <property type="entry name" value="RBM"/>
</dbReference>
<reference evidence="4" key="1">
    <citation type="submission" date="2019-08" db="EMBL/GenBank/DDBJ databases">
        <title>Phocoena sinus (Vaquita) genome, mPhoSin1, primary haplotype.</title>
        <authorList>
            <person name="Morin P."/>
            <person name="Mountcastle J."/>
            <person name="Fungtammasan C."/>
            <person name="Rhie A."/>
            <person name="Rojas-Bracho L."/>
            <person name="Smith C.R."/>
            <person name="Taylor B.L."/>
            <person name="Gulland F.M.D."/>
            <person name="Musser W."/>
            <person name="Houck M."/>
            <person name="Haase B."/>
            <person name="Paez S."/>
            <person name="Howe K."/>
            <person name="Torrance J."/>
            <person name="Formenti G."/>
            <person name="Phillippy A."/>
            <person name="Ryder O."/>
            <person name="Jarvis E.D."/>
            <person name="Fedrigo O."/>
        </authorList>
    </citation>
    <scope>NUCLEOTIDE SEQUENCE [LARGE SCALE GENOMIC DNA]</scope>
</reference>
<proteinExistence type="predicted"/>
<evidence type="ECO:0000313" key="5">
    <source>
        <dbReference type="Proteomes" id="UP000694554"/>
    </source>
</evidence>
<dbReference type="GeneTree" id="ENSGT00940000160519"/>
<evidence type="ECO:0000256" key="2">
    <source>
        <dbReference type="PROSITE-ProRule" id="PRU00176"/>
    </source>
</evidence>
<dbReference type="PANTHER" id="PTHR48034">
    <property type="entry name" value="TRANSFORMER-2 SEX-DETERMINING PROTEIN-RELATED"/>
    <property type="match status" value="1"/>
</dbReference>
<dbReference type="SMART" id="SM00360">
    <property type="entry name" value="RRM"/>
    <property type="match status" value="1"/>
</dbReference>
<dbReference type="SUPFAM" id="SSF54928">
    <property type="entry name" value="RNA-binding domain, RBD"/>
    <property type="match status" value="1"/>
</dbReference>